<reference evidence="1 2" key="1">
    <citation type="submission" date="2021-01" db="EMBL/GenBank/DDBJ databases">
        <title>Whole genome shotgun sequence of Actinoplanes durhamensis NBRC 14914.</title>
        <authorList>
            <person name="Komaki H."/>
            <person name="Tamura T."/>
        </authorList>
    </citation>
    <scope>NUCLEOTIDE SEQUENCE [LARGE SCALE GENOMIC DNA]</scope>
    <source>
        <strain evidence="1 2">NBRC 14914</strain>
    </source>
</reference>
<dbReference type="EMBL" id="BOML01000041">
    <property type="protein sequence ID" value="GIE03974.1"/>
    <property type="molecule type" value="Genomic_DNA"/>
</dbReference>
<protein>
    <submittedName>
        <fullName evidence="1">Uncharacterized protein</fullName>
    </submittedName>
</protein>
<organism evidence="1 2">
    <name type="scientific">Paractinoplanes durhamensis</name>
    <dbReference type="NCBI Taxonomy" id="113563"/>
    <lineage>
        <taxon>Bacteria</taxon>
        <taxon>Bacillati</taxon>
        <taxon>Actinomycetota</taxon>
        <taxon>Actinomycetes</taxon>
        <taxon>Micromonosporales</taxon>
        <taxon>Micromonosporaceae</taxon>
        <taxon>Paractinoplanes</taxon>
    </lineage>
</organism>
<sequence>MSDTVLLDAAAAYPEVAAVRRALRARDWSAVRAVLDPASPVGRSILIRAAADGDSLEDFLRSVVSSDPDDTMAVAMLGMHLINVGWKIRSGYRAQYVSGGQFAAFHDWLRKAEIVLLDGVARRPSDPALWVARLTSARGLELGLSETRRRYQKLAAADPHHLPGQNQYLQRLCPKWSGSWELLHTWCRAEMLAAPPGAVQGVLVVDGHIEHWLELESGGPAYLRSRPVRQEIEEAAQRSVSHPDFGRDWGWVQAASSFAMAFSLIGDKAAAAAMFRMLGDLGTEIPWQYLGDGNAANQIRDYRRRAARHGKAA</sequence>
<accession>A0ABQ3Z353</accession>
<dbReference type="Proteomes" id="UP000637628">
    <property type="component" value="Unassembled WGS sequence"/>
</dbReference>
<proteinExistence type="predicted"/>
<comment type="caution">
    <text evidence="1">The sequence shown here is derived from an EMBL/GenBank/DDBJ whole genome shotgun (WGS) entry which is preliminary data.</text>
</comment>
<gene>
    <name evidence="1" type="ORF">Adu01nite_53240</name>
</gene>
<name>A0ABQ3Z353_9ACTN</name>
<keyword evidence="2" id="KW-1185">Reference proteome</keyword>
<evidence type="ECO:0000313" key="1">
    <source>
        <dbReference type="EMBL" id="GIE03974.1"/>
    </source>
</evidence>
<dbReference type="RefSeq" id="WP_203730333.1">
    <property type="nucleotide sequence ID" value="NZ_BAAATX010000007.1"/>
</dbReference>
<evidence type="ECO:0000313" key="2">
    <source>
        <dbReference type="Proteomes" id="UP000637628"/>
    </source>
</evidence>